<dbReference type="InterPro" id="IPR003615">
    <property type="entry name" value="HNH_nuc"/>
</dbReference>
<evidence type="ECO:0000313" key="4">
    <source>
        <dbReference type="Proteomes" id="UP000286716"/>
    </source>
</evidence>
<keyword evidence="3" id="KW-0255">Endonuclease</keyword>
<proteinExistence type="inferred from homology"/>
<dbReference type="Proteomes" id="UP000286716">
    <property type="component" value="Unassembled WGS sequence"/>
</dbReference>
<dbReference type="GO" id="GO:0004519">
    <property type="term" value="F:endonuclease activity"/>
    <property type="evidence" value="ECO:0007669"/>
    <property type="project" value="UniProtKB-KW"/>
</dbReference>
<name>A0A428WVE9_AMYBA</name>
<reference evidence="3 4" key="1">
    <citation type="submission" date="2018-05" db="EMBL/GenBank/DDBJ databases">
        <title>Evolution of GPA BGCs.</title>
        <authorList>
            <person name="Waglechner N."/>
            <person name="Wright G.D."/>
        </authorList>
    </citation>
    <scope>NUCLEOTIDE SEQUENCE [LARGE SCALE GENOMIC DNA]</scope>
    <source>
        <strain evidence="3 4">DSM 5908</strain>
    </source>
</reference>
<comment type="caution">
    <text evidence="3">The sequence shown here is derived from an EMBL/GenBank/DDBJ whole genome shotgun (WGS) entry which is preliminary data.</text>
</comment>
<dbReference type="GO" id="GO:0008270">
    <property type="term" value="F:zinc ion binding"/>
    <property type="evidence" value="ECO:0007669"/>
    <property type="project" value="InterPro"/>
</dbReference>
<dbReference type="CDD" id="cd00085">
    <property type="entry name" value="HNHc"/>
    <property type="match status" value="1"/>
</dbReference>
<dbReference type="Pfam" id="PF01844">
    <property type="entry name" value="HNH"/>
    <property type="match status" value="1"/>
</dbReference>
<accession>A0A428WVE9</accession>
<dbReference type="SMART" id="SM00507">
    <property type="entry name" value="HNHc"/>
    <property type="match status" value="1"/>
</dbReference>
<dbReference type="InterPro" id="IPR003870">
    <property type="entry name" value="DUF222"/>
</dbReference>
<gene>
    <name evidence="3" type="ORF">DMA12_10090</name>
</gene>
<evidence type="ECO:0000259" key="2">
    <source>
        <dbReference type="SMART" id="SM00507"/>
    </source>
</evidence>
<evidence type="ECO:0000256" key="1">
    <source>
        <dbReference type="ARBA" id="ARBA00023450"/>
    </source>
</evidence>
<sequence>MAETEQTAAWQLSDGELASMLCATEKRLRIAYARNLELVAEADRRGLGPSNGCRDTAAFLVGNLRVSWQEARARVAIATSGLPLVRAALAAGEIAAEHAAEIVAVLAQAPGTLETPQLAEDEATLVALARQAIPSTVRKAGQRLLAYWDLERKEPKDREEELARPKREFRYHWTRDGRLRFSGEFDSETGRLAEDLFVPLAKPEPKDEHGEPDARTTAERQGDAVAAIFELAARAEDLPLRAGERAVATVTVQLEDLRREAGSVPLDNGDTMTTSQLRRLLCDAKIYPAVLGGEGQVLDLGRAARTATSAQRRALAIRDKGCTRPGCDRGPKWTTPHHIIFWATQGGKTNLNDLALVCERCHHLIHHGGWDIRLDRGVVYWIPPAWLDPQRRPLRNKAHDPPRFQAAA</sequence>
<keyword evidence="3" id="KW-0540">Nuclease</keyword>
<dbReference type="AlphaFoldDB" id="A0A428WVE9"/>
<dbReference type="GO" id="GO:0003676">
    <property type="term" value="F:nucleic acid binding"/>
    <property type="evidence" value="ECO:0007669"/>
    <property type="project" value="InterPro"/>
</dbReference>
<keyword evidence="4" id="KW-1185">Reference proteome</keyword>
<dbReference type="EMBL" id="QHHU01000011">
    <property type="protein sequence ID" value="RSM47074.1"/>
    <property type="molecule type" value="Genomic_DNA"/>
</dbReference>
<comment type="similarity">
    <text evidence="1">Belongs to the Rv1128c/1148c/1588c/1702c/1945/3466 family.</text>
</comment>
<keyword evidence="3" id="KW-0378">Hydrolase</keyword>
<dbReference type="Pfam" id="PF02720">
    <property type="entry name" value="DUF222"/>
    <property type="match status" value="1"/>
</dbReference>
<dbReference type="RefSeq" id="WP_020639327.1">
    <property type="nucleotide sequence ID" value="NZ_QHHU01000011.1"/>
</dbReference>
<protein>
    <submittedName>
        <fullName evidence="3">HNH endonuclease</fullName>
    </submittedName>
</protein>
<dbReference type="InterPro" id="IPR002711">
    <property type="entry name" value="HNH"/>
</dbReference>
<dbReference type="OrthoDB" id="3656171at2"/>
<feature type="domain" description="HNH nuclease" evidence="2">
    <location>
        <begin position="310"/>
        <end position="363"/>
    </location>
</feature>
<evidence type="ECO:0000313" key="3">
    <source>
        <dbReference type="EMBL" id="RSM47074.1"/>
    </source>
</evidence>
<organism evidence="3 4">
    <name type="scientific">Amycolatopsis balhimycina DSM 5908</name>
    <dbReference type="NCBI Taxonomy" id="1081091"/>
    <lineage>
        <taxon>Bacteria</taxon>
        <taxon>Bacillati</taxon>
        <taxon>Actinomycetota</taxon>
        <taxon>Actinomycetes</taxon>
        <taxon>Pseudonocardiales</taxon>
        <taxon>Pseudonocardiaceae</taxon>
        <taxon>Amycolatopsis</taxon>
    </lineage>
</organism>